<dbReference type="SMART" id="SM00448">
    <property type="entry name" value="REC"/>
    <property type="match status" value="1"/>
</dbReference>
<dbReference type="Pfam" id="PF00072">
    <property type="entry name" value="Response_reg"/>
    <property type="match status" value="1"/>
</dbReference>
<evidence type="ECO:0000259" key="6">
    <source>
        <dbReference type="SMART" id="SM00448"/>
    </source>
</evidence>
<feature type="domain" description="Protein kinase" evidence="5">
    <location>
        <begin position="96"/>
        <end position="361"/>
    </location>
</feature>
<dbReference type="Gene3D" id="1.10.510.10">
    <property type="entry name" value="Transferase(Phosphotransferase) domain 1"/>
    <property type="match status" value="1"/>
</dbReference>
<dbReference type="SUPFAM" id="SSF56112">
    <property type="entry name" value="Protein kinase-like (PK-like)"/>
    <property type="match status" value="1"/>
</dbReference>
<protein>
    <submittedName>
        <fullName evidence="7">Serine/threonine-protein kinase PknB</fullName>
        <ecNumber evidence="7">2.7.11.1</ecNumber>
    </submittedName>
</protein>
<dbReference type="SUPFAM" id="SSF52172">
    <property type="entry name" value="CheY-like"/>
    <property type="match status" value="1"/>
</dbReference>
<accession>A0A5C6E1S0</accession>
<evidence type="ECO:0000313" key="7">
    <source>
        <dbReference type="EMBL" id="TWU43603.1"/>
    </source>
</evidence>
<dbReference type="Pfam" id="PF00069">
    <property type="entry name" value="Pkinase"/>
    <property type="match status" value="1"/>
</dbReference>
<dbReference type="Gene3D" id="3.40.50.2300">
    <property type="match status" value="1"/>
</dbReference>
<keyword evidence="2" id="KW-0547">Nucleotide-binding</keyword>
<dbReference type="SMART" id="SM00220">
    <property type="entry name" value="S_TKc"/>
    <property type="match status" value="1"/>
</dbReference>
<evidence type="ECO:0000256" key="1">
    <source>
        <dbReference type="ARBA" id="ARBA00022679"/>
    </source>
</evidence>
<keyword evidence="3 7" id="KW-0418">Kinase</keyword>
<dbReference type="OrthoDB" id="247767at2"/>
<reference evidence="7 8" key="1">
    <citation type="submission" date="2019-02" db="EMBL/GenBank/DDBJ databases">
        <title>Deep-cultivation of Planctomycetes and their phenomic and genomic characterization uncovers novel biology.</title>
        <authorList>
            <person name="Wiegand S."/>
            <person name="Jogler M."/>
            <person name="Boedeker C."/>
            <person name="Pinto D."/>
            <person name="Vollmers J."/>
            <person name="Rivas-Marin E."/>
            <person name="Kohn T."/>
            <person name="Peeters S.H."/>
            <person name="Heuer A."/>
            <person name="Rast P."/>
            <person name="Oberbeckmann S."/>
            <person name="Bunk B."/>
            <person name="Jeske O."/>
            <person name="Meyerdierks A."/>
            <person name="Storesund J.E."/>
            <person name="Kallscheuer N."/>
            <person name="Luecker S."/>
            <person name="Lage O.M."/>
            <person name="Pohl T."/>
            <person name="Merkel B.J."/>
            <person name="Hornburger P."/>
            <person name="Mueller R.-W."/>
            <person name="Bruemmer F."/>
            <person name="Labrenz M."/>
            <person name="Spormann A.M."/>
            <person name="Op Den Camp H."/>
            <person name="Overmann J."/>
            <person name="Amann R."/>
            <person name="Jetten M.S.M."/>
            <person name="Mascher T."/>
            <person name="Medema M.H."/>
            <person name="Devos D.P."/>
            <person name="Kaster A.-K."/>
            <person name="Ovreas L."/>
            <person name="Rohde M."/>
            <person name="Galperin M.Y."/>
            <person name="Jogler C."/>
        </authorList>
    </citation>
    <scope>NUCLEOTIDE SEQUENCE [LARGE SCALE GENOMIC DNA]</scope>
    <source>
        <strain evidence="7 8">Poly51</strain>
    </source>
</reference>
<keyword evidence="8" id="KW-1185">Reference proteome</keyword>
<gene>
    <name evidence="7" type="primary">pknB_19</name>
    <name evidence="7" type="ORF">Poly51_63000</name>
</gene>
<keyword evidence="4" id="KW-0067">ATP-binding</keyword>
<evidence type="ECO:0000256" key="3">
    <source>
        <dbReference type="ARBA" id="ARBA00022777"/>
    </source>
</evidence>
<dbReference type="PROSITE" id="PS00108">
    <property type="entry name" value="PROTEIN_KINASE_ST"/>
    <property type="match status" value="1"/>
</dbReference>
<evidence type="ECO:0000256" key="4">
    <source>
        <dbReference type="ARBA" id="ARBA00022840"/>
    </source>
</evidence>
<dbReference type="PANTHER" id="PTHR43289:SF6">
    <property type="entry name" value="SERINE_THREONINE-PROTEIN KINASE NEKL-3"/>
    <property type="match status" value="1"/>
</dbReference>
<keyword evidence="1 7" id="KW-0808">Transferase</keyword>
<dbReference type="GO" id="GO:0005524">
    <property type="term" value="F:ATP binding"/>
    <property type="evidence" value="ECO:0007669"/>
    <property type="project" value="UniProtKB-KW"/>
</dbReference>
<evidence type="ECO:0000313" key="8">
    <source>
        <dbReference type="Proteomes" id="UP000318288"/>
    </source>
</evidence>
<dbReference type="InterPro" id="IPR011006">
    <property type="entry name" value="CheY-like_superfamily"/>
</dbReference>
<dbReference type="Proteomes" id="UP000318288">
    <property type="component" value="Unassembled WGS sequence"/>
</dbReference>
<name>A0A5C6E1S0_9BACT</name>
<dbReference type="EMBL" id="SJPW01000018">
    <property type="protein sequence ID" value="TWU43603.1"/>
    <property type="molecule type" value="Genomic_DNA"/>
</dbReference>
<dbReference type="CDD" id="cd00156">
    <property type="entry name" value="REC"/>
    <property type="match status" value="1"/>
</dbReference>
<feature type="domain" description="Response regulatory" evidence="6">
    <location>
        <begin position="378"/>
        <end position="492"/>
    </location>
</feature>
<dbReference type="Gene3D" id="3.30.200.20">
    <property type="entry name" value="Phosphorylase Kinase, domain 1"/>
    <property type="match status" value="1"/>
</dbReference>
<comment type="caution">
    <text evidence="7">The sequence shown here is derived from an EMBL/GenBank/DDBJ whole genome shotgun (WGS) entry which is preliminary data.</text>
</comment>
<dbReference type="InterPro" id="IPR008271">
    <property type="entry name" value="Ser/Thr_kinase_AS"/>
</dbReference>
<dbReference type="GO" id="GO:0000160">
    <property type="term" value="P:phosphorelay signal transduction system"/>
    <property type="evidence" value="ECO:0007669"/>
    <property type="project" value="InterPro"/>
</dbReference>
<dbReference type="InterPro" id="IPR000719">
    <property type="entry name" value="Prot_kinase_dom"/>
</dbReference>
<proteinExistence type="predicted"/>
<dbReference type="GO" id="GO:0004674">
    <property type="term" value="F:protein serine/threonine kinase activity"/>
    <property type="evidence" value="ECO:0007669"/>
    <property type="project" value="UniProtKB-EC"/>
</dbReference>
<organism evidence="7 8">
    <name type="scientific">Rubripirellula tenax</name>
    <dbReference type="NCBI Taxonomy" id="2528015"/>
    <lineage>
        <taxon>Bacteria</taxon>
        <taxon>Pseudomonadati</taxon>
        <taxon>Planctomycetota</taxon>
        <taxon>Planctomycetia</taxon>
        <taxon>Pirellulales</taxon>
        <taxon>Pirellulaceae</taxon>
        <taxon>Rubripirellula</taxon>
    </lineage>
</organism>
<dbReference type="CDD" id="cd14014">
    <property type="entry name" value="STKc_PknB_like"/>
    <property type="match status" value="1"/>
</dbReference>
<evidence type="ECO:0000256" key="2">
    <source>
        <dbReference type="ARBA" id="ARBA00022741"/>
    </source>
</evidence>
<dbReference type="AlphaFoldDB" id="A0A5C6E1S0"/>
<sequence>MGGRGQPLLAGLRYSSVDHQKVGPWLGLFDIVTDSLGSIEAPTRLISMNILDRLRLSQKFTEAQLEIVRKELEHYYFDDDAIAVKNARIGMDVGKYVLESVLGEGGAGQVFRARSKHDENDHVALKLIKHARATDRFRREMELVLRLAHPNVVIAYSTGEYQDKLYIAMEELSGPDLHTQVANSGPITWQDSLQFILDAAAGLEHAHQRDLIHRDVKPGNLILDSGRVKVSDLGLAILTENGENGKADTIGGFHTQTGFLGGTPEFMAPEQARSLASATVQSDIYGLGATWYYLLTGKSRVSGKSLQEMVVNLIRGIDLKGLSDTIAPAEVRKIFDKMVSFRPEHRYRSMSEVIVALKSVVVPDPNSMQSELPLRNCIEVLIVEDDQEDMILTVEMLQRGNNAVNVVPAHTLREAIDVVNNKTHIDLILLDLQLPDCMGVDTVKRLRESKPDAPVIVLTGQNDVTVGKACIEAGADDFACKNDLTPHLLERIIFVTLSRYSRRNNPFYKSVSPSPGTPSPFLSHD</sequence>
<dbReference type="InterPro" id="IPR001789">
    <property type="entry name" value="Sig_transdc_resp-reg_receiver"/>
</dbReference>
<dbReference type="InterPro" id="IPR011009">
    <property type="entry name" value="Kinase-like_dom_sf"/>
</dbReference>
<dbReference type="EC" id="2.7.11.1" evidence="7"/>
<dbReference type="PANTHER" id="PTHR43289">
    <property type="entry name" value="MITOGEN-ACTIVATED PROTEIN KINASE KINASE KINASE 20-RELATED"/>
    <property type="match status" value="1"/>
</dbReference>
<evidence type="ECO:0000259" key="5">
    <source>
        <dbReference type="SMART" id="SM00220"/>
    </source>
</evidence>